<dbReference type="SMART" id="SM00530">
    <property type="entry name" value="HTH_XRE"/>
    <property type="match status" value="1"/>
</dbReference>
<evidence type="ECO:0000313" key="3">
    <source>
        <dbReference type="EMBL" id="UWX04916.1"/>
    </source>
</evidence>
<feature type="domain" description="HTH cro/C1-type" evidence="2">
    <location>
        <begin position="14"/>
        <end position="68"/>
    </location>
</feature>
<dbReference type="SUPFAM" id="SSF47413">
    <property type="entry name" value="lambda repressor-like DNA-binding domains"/>
    <property type="match status" value="1"/>
</dbReference>
<keyword evidence="1" id="KW-0238">DNA-binding</keyword>
<organism evidence="3 4">
    <name type="scientific">Taurinivorans muris</name>
    <dbReference type="NCBI Taxonomy" id="2787751"/>
    <lineage>
        <taxon>Bacteria</taxon>
        <taxon>Pseudomonadati</taxon>
        <taxon>Thermodesulfobacteriota</taxon>
        <taxon>Desulfovibrionia</taxon>
        <taxon>Desulfovibrionales</taxon>
        <taxon>Desulfovibrionaceae</taxon>
        <taxon>Taurinivorans</taxon>
    </lineage>
</organism>
<dbReference type="InterPro" id="IPR050807">
    <property type="entry name" value="TransReg_Diox_bact_type"/>
</dbReference>
<dbReference type="PROSITE" id="PS50943">
    <property type="entry name" value="HTH_CROC1"/>
    <property type="match status" value="1"/>
</dbReference>
<evidence type="ECO:0000256" key="1">
    <source>
        <dbReference type="ARBA" id="ARBA00023125"/>
    </source>
</evidence>
<evidence type="ECO:0000313" key="4">
    <source>
        <dbReference type="Proteomes" id="UP001058120"/>
    </source>
</evidence>
<dbReference type="Pfam" id="PF01381">
    <property type="entry name" value="HTH_3"/>
    <property type="match status" value="1"/>
</dbReference>
<dbReference type="EMBL" id="CP065938">
    <property type="protein sequence ID" value="UWX04916.1"/>
    <property type="molecule type" value="Genomic_DNA"/>
</dbReference>
<evidence type="ECO:0000259" key="2">
    <source>
        <dbReference type="PROSITE" id="PS50943"/>
    </source>
</evidence>
<dbReference type="Gene3D" id="1.10.260.40">
    <property type="entry name" value="lambda repressor-like DNA-binding domains"/>
    <property type="match status" value="1"/>
</dbReference>
<sequence>MLVTLLTKIFGNNIRKRRKGLYLTRVELAERLGIGQQSLSRIERGVTAPKFERLEEIEDVLQCSVSALFHAEPCEKGGIDRIIRENLQGLQEKEQKIILKLIAEVSVVLKEGTKRTKNNF</sequence>
<reference evidence="3" key="1">
    <citation type="submission" date="2020-12" db="EMBL/GenBank/DDBJ databases">
        <title>Taurinivorans muris gen. nov., sp. nov., fundamental and realized metabolic niche of a ubiquitous sulfidogenic bacterium in the murine intestine.</title>
        <authorList>
            <person name="Ye H."/>
            <person name="Hanson B.T."/>
            <person name="Loy A."/>
        </authorList>
    </citation>
    <scope>NUCLEOTIDE SEQUENCE</scope>
    <source>
        <strain evidence="3">LT0009</strain>
    </source>
</reference>
<proteinExistence type="predicted"/>
<accession>A0ABY5XYN5</accession>
<dbReference type="CDD" id="cd00093">
    <property type="entry name" value="HTH_XRE"/>
    <property type="match status" value="1"/>
</dbReference>
<protein>
    <submittedName>
        <fullName evidence="3">Helix-turn-helix transcriptional regulator</fullName>
    </submittedName>
</protein>
<dbReference type="InterPro" id="IPR010982">
    <property type="entry name" value="Lambda_DNA-bd_dom_sf"/>
</dbReference>
<dbReference type="PANTHER" id="PTHR46797">
    <property type="entry name" value="HTH-TYPE TRANSCRIPTIONAL REGULATOR"/>
    <property type="match status" value="1"/>
</dbReference>
<dbReference type="RefSeq" id="WP_334314471.1">
    <property type="nucleotide sequence ID" value="NZ_CP065938.1"/>
</dbReference>
<dbReference type="InterPro" id="IPR001387">
    <property type="entry name" value="Cro/C1-type_HTH"/>
</dbReference>
<dbReference type="Proteomes" id="UP001058120">
    <property type="component" value="Chromosome"/>
</dbReference>
<gene>
    <name evidence="3" type="ORF">JBF11_05325</name>
</gene>
<name>A0ABY5XYN5_9BACT</name>
<keyword evidence="4" id="KW-1185">Reference proteome</keyword>
<dbReference type="PANTHER" id="PTHR46797:SF1">
    <property type="entry name" value="METHYLPHOSPHONATE SYNTHASE"/>
    <property type="match status" value="1"/>
</dbReference>